<reference evidence="12 13" key="1">
    <citation type="journal article" date="2014" name="Nat. Commun.">
        <title>Molecular traces of alternative social organization in a termite genome.</title>
        <authorList>
            <person name="Terrapon N."/>
            <person name="Li C."/>
            <person name="Robertson H.M."/>
            <person name="Ji L."/>
            <person name="Meng X."/>
            <person name="Booth W."/>
            <person name="Chen Z."/>
            <person name="Childers C.P."/>
            <person name="Glastad K.M."/>
            <person name="Gokhale K."/>
            <person name="Gowin J."/>
            <person name="Gronenberg W."/>
            <person name="Hermansen R.A."/>
            <person name="Hu H."/>
            <person name="Hunt B.G."/>
            <person name="Huylmans A.K."/>
            <person name="Khalil S.M."/>
            <person name="Mitchell R.D."/>
            <person name="Munoz-Torres M.C."/>
            <person name="Mustard J.A."/>
            <person name="Pan H."/>
            <person name="Reese J.T."/>
            <person name="Scharf M.E."/>
            <person name="Sun F."/>
            <person name="Vogel H."/>
            <person name="Xiao J."/>
            <person name="Yang W."/>
            <person name="Yang Z."/>
            <person name="Yang Z."/>
            <person name="Zhou J."/>
            <person name="Zhu J."/>
            <person name="Brent C.S."/>
            <person name="Elsik C.G."/>
            <person name="Goodisman M.A."/>
            <person name="Liberles D.A."/>
            <person name="Roe R.M."/>
            <person name="Vargo E.L."/>
            <person name="Vilcinskas A."/>
            <person name="Wang J."/>
            <person name="Bornberg-Bauer E."/>
            <person name="Korb J."/>
            <person name="Zhang G."/>
            <person name="Liebig J."/>
        </authorList>
    </citation>
    <scope>NUCLEOTIDE SEQUENCE [LARGE SCALE GENOMIC DNA]</scope>
    <source>
        <tissue evidence="12">Whole organism</tissue>
    </source>
</reference>
<dbReference type="FunFam" id="3.30.300.110:FF:000001">
    <property type="entry name" value="tRNA (guanine(37)-N1)-methyltransferase"/>
    <property type="match status" value="1"/>
</dbReference>
<evidence type="ECO:0000256" key="9">
    <source>
        <dbReference type="ARBA" id="ARBA00045951"/>
    </source>
</evidence>
<dbReference type="HAMAP" id="MF_03152">
    <property type="entry name" value="TRM5"/>
    <property type="match status" value="1"/>
</dbReference>
<dbReference type="Proteomes" id="UP000027135">
    <property type="component" value="Unassembled WGS sequence"/>
</dbReference>
<comment type="catalytic activity">
    <reaction evidence="10">
        <text>guanosine(37) in tRNA + S-adenosyl-L-methionine = N(1)-methylguanosine(37) in tRNA + S-adenosyl-L-homocysteine + H(+)</text>
        <dbReference type="Rhea" id="RHEA:36899"/>
        <dbReference type="Rhea" id="RHEA-COMP:10145"/>
        <dbReference type="Rhea" id="RHEA-COMP:10147"/>
        <dbReference type="ChEBI" id="CHEBI:15378"/>
        <dbReference type="ChEBI" id="CHEBI:57856"/>
        <dbReference type="ChEBI" id="CHEBI:59789"/>
        <dbReference type="ChEBI" id="CHEBI:73542"/>
        <dbReference type="ChEBI" id="CHEBI:74269"/>
        <dbReference type="EC" id="2.1.1.228"/>
    </reaction>
</comment>
<dbReference type="SUPFAM" id="SSF53335">
    <property type="entry name" value="S-adenosyl-L-methionine-dependent methyltransferases"/>
    <property type="match status" value="1"/>
</dbReference>
<keyword evidence="6" id="KW-0819">tRNA processing</keyword>
<name>A0A067R9N8_ZOONE</name>
<keyword evidence="2" id="KW-0963">Cytoplasm</keyword>
<dbReference type="FunCoup" id="A0A067R9N8">
    <property type="interactions" value="1031"/>
</dbReference>
<evidence type="ECO:0000313" key="12">
    <source>
        <dbReference type="EMBL" id="KDR19337.1"/>
    </source>
</evidence>
<dbReference type="Pfam" id="PF02475">
    <property type="entry name" value="TRM5-TYW2_MTfase"/>
    <property type="match status" value="1"/>
</dbReference>
<sequence length="433" mass="49652">MSLSGGDINHSVDQHVLFPPTEVRGMKSLDRGKFCKSIVVPWLMINEMKLGPITKHLKKYLLKLNNFKAVQVLEPSSLECTTTESPSSARKIVLNPTMVKCFDDIEEDDRSILQNFNISKDSLSFGKLDLTYDNWGADELLKAILPEDKDSLTSYSVIGHIIHVNLRDHLLDYKQVIGQILLDKIKGARTVVNKTDIIDNMYRNFRMEILCGEDSMLTEVRENHCTYKFDFSSVYWNPRLCTEHERIVKKVKQGDILYDVFAGVGPFAIPAAKKKCIVYANDLNPESYKWLKHNVKLNKVDKLFQTFNKDGEAFIKEDVRSDMLQRWQNKDFANSTMHITMNLPAMAATFLKVFIGLFTPEELDAVEVKTFPVVYLYCFAKGDNPVAIAKEMVEENLGLELKEDLIEVFHVRNVAMKKEMMRVTFLLSKNVLT</sequence>
<dbReference type="Gene3D" id="3.30.300.110">
    <property type="entry name" value="Met-10+ protein-like domains"/>
    <property type="match status" value="1"/>
</dbReference>
<dbReference type="InParanoid" id="A0A067R9N8"/>
<protein>
    <recommendedName>
        <fullName evidence="11">SAM-dependent methyltransferase TRM5/TYW2-type domain-containing protein</fullName>
    </recommendedName>
</protein>
<evidence type="ECO:0000256" key="1">
    <source>
        <dbReference type="ARBA" id="ARBA00009775"/>
    </source>
</evidence>
<dbReference type="EMBL" id="KK852654">
    <property type="protein sequence ID" value="KDR19337.1"/>
    <property type="molecule type" value="Genomic_DNA"/>
</dbReference>
<dbReference type="Pfam" id="PF25133">
    <property type="entry name" value="TYW2_N_2"/>
    <property type="match status" value="1"/>
</dbReference>
<dbReference type="PANTHER" id="PTHR23245">
    <property type="entry name" value="TRNA METHYLTRANSFERASE"/>
    <property type="match status" value="1"/>
</dbReference>
<dbReference type="GO" id="GO:0002939">
    <property type="term" value="P:tRNA N1-guanine methylation"/>
    <property type="evidence" value="ECO:0007669"/>
    <property type="project" value="TreeGrafter"/>
</dbReference>
<keyword evidence="4" id="KW-0808">Transferase</keyword>
<dbReference type="PANTHER" id="PTHR23245:SF36">
    <property type="entry name" value="TRNA (GUANINE(37)-N1)-METHYLTRANSFERASE"/>
    <property type="match status" value="1"/>
</dbReference>
<dbReference type="InterPro" id="IPR030382">
    <property type="entry name" value="MeTrfase_TRM5/TYW2"/>
</dbReference>
<organism evidence="12 13">
    <name type="scientific">Zootermopsis nevadensis</name>
    <name type="common">Dampwood termite</name>
    <dbReference type="NCBI Taxonomy" id="136037"/>
    <lineage>
        <taxon>Eukaryota</taxon>
        <taxon>Metazoa</taxon>
        <taxon>Ecdysozoa</taxon>
        <taxon>Arthropoda</taxon>
        <taxon>Hexapoda</taxon>
        <taxon>Insecta</taxon>
        <taxon>Pterygota</taxon>
        <taxon>Neoptera</taxon>
        <taxon>Polyneoptera</taxon>
        <taxon>Dictyoptera</taxon>
        <taxon>Blattodea</taxon>
        <taxon>Blattoidea</taxon>
        <taxon>Termitoidae</taxon>
        <taxon>Termopsidae</taxon>
        <taxon>Zootermopsis</taxon>
    </lineage>
</organism>
<dbReference type="GO" id="GO:0005759">
    <property type="term" value="C:mitochondrial matrix"/>
    <property type="evidence" value="ECO:0007669"/>
    <property type="project" value="TreeGrafter"/>
</dbReference>
<dbReference type="Gene3D" id="3.40.50.150">
    <property type="entry name" value="Vaccinia Virus protein VP39"/>
    <property type="match status" value="1"/>
</dbReference>
<evidence type="ECO:0000313" key="13">
    <source>
        <dbReference type="Proteomes" id="UP000027135"/>
    </source>
</evidence>
<evidence type="ECO:0000256" key="3">
    <source>
        <dbReference type="ARBA" id="ARBA00022603"/>
    </source>
</evidence>
<dbReference type="eggNOG" id="KOG2078">
    <property type="taxonomic scope" value="Eukaryota"/>
</dbReference>
<dbReference type="OMA" id="VGSHSQF"/>
<comment type="similarity">
    <text evidence="1">Belongs to the class I-like SAM-binding methyltransferase superfamily. TRM5/TYW2 family.</text>
</comment>
<dbReference type="InterPro" id="IPR025792">
    <property type="entry name" value="tRNA_Gua_MeTrfase_euk"/>
</dbReference>
<gene>
    <name evidence="12" type="ORF">L798_06844</name>
</gene>
<dbReference type="GO" id="GO:0070901">
    <property type="term" value="P:mitochondrial tRNA methylation"/>
    <property type="evidence" value="ECO:0007669"/>
    <property type="project" value="TreeGrafter"/>
</dbReference>
<keyword evidence="5" id="KW-0949">S-adenosyl-L-methionine</keyword>
<dbReference type="PROSITE" id="PS51684">
    <property type="entry name" value="SAM_MT_TRM5_TYW2"/>
    <property type="match status" value="1"/>
</dbReference>
<dbReference type="InterPro" id="IPR056744">
    <property type="entry name" value="TRM5/TYW2-like_N"/>
</dbReference>
<comment type="function">
    <text evidence="9">Involved in mitochondrial tRNA methylation. Specifically methylates the N1 position of guanosine-37 in various tRNAs. Methylation is not dependent on the nature of the nucleoside 5' of the target nucleoside. This is the first step in the biosynthesis of wybutosine (yW), a modified base adjacent to the anticodon of tRNAs and required for accurate decoding.</text>
</comment>
<keyword evidence="13" id="KW-1185">Reference proteome</keyword>
<dbReference type="STRING" id="136037.A0A067R9N8"/>
<evidence type="ECO:0000256" key="2">
    <source>
        <dbReference type="ARBA" id="ARBA00022490"/>
    </source>
</evidence>
<evidence type="ECO:0000256" key="7">
    <source>
        <dbReference type="ARBA" id="ARBA00023128"/>
    </source>
</evidence>
<feature type="domain" description="SAM-dependent methyltransferase TRM5/TYW2-type" evidence="11">
    <location>
        <begin position="155"/>
        <end position="429"/>
    </location>
</feature>
<evidence type="ECO:0000256" key="10">
    <source>
        <dbReference type="ARBA" id="ARBA00047783"/>
    </source>
</evidence>
<dbReference type="AlphaFoldDB" id="A0A067R9N8"/>
<evidence type="ECO:0000256" key="4">
    <source>
        <dbReference type="ARBA" id="ARBA00022679"/>
    </source>
</evidence>
<accession>A0A067R9N8</accession>
<keyword evidence="3" id="KW-0489">Methyltransferase</keyword>
<evidence type="ECO:0000259" key="11">
    <source>
        <dbReference type="PROSITE" id="PS51684"/>
    </source>
</evidence>
<proteinExistence type="inferred from homology"/>
<keyword evidence="8" id="KW-0539">Nucleus</keyword>
<dbReference type="GO" id="GO:0052906">
    <property type="term" value="F:tRNA (guanine(37)-N1)-methyltransferase activity"/>
    <property type="evidence" value="ECO:0007669"/>
    <property type="project" value="UniProtKB-EC"/>
</dbReference>
<evidence type="ECO:0000256" key="5">
    <source>
        <dbReference type="ARBA" id="ARBA00022691"/>
    </source>
</evidence>
<dbReference type="InterPro" id="IPR029063">
    <property type="entry name" value="SAM-dependent_MTases_sf"/>
</dbReference>
<dbReference type="InterPro" id="IPR056743">
    <property type="entry name" value="TRM5-TYW2-like_MTfase"/>
</dbReference>
<keyword evidence="7" id="KW-0496">Mitochondrion</keyword>
<evidence type="ECO:0000256" key="8">
    <source>
        <dbReference type="ARBA" id="ARBA00023242"/>
    </source>
</evidence>
<feature type="non-terminal residue" evidence="12">
    <location>
        <position position="433"/>
    </location>
</feature>
<evidence type="ECO:0000256" key="6">
    <source>
        <dbReference type="ARBA" id="ARBA00022694"/>
    </source>
</evidence>